<evidence type="ECO:0000256" key="4">
    <source>
        <dbReference type="ARBA" id="ARBA00022692"/>
    </source>
</evidence>
<dbReference type="Pfam" id="PF03109">
    <property type="entry name" value="ABC1"/>
    <property type="match status" value="2"/>
</dbReference>
<dbReference type="InterPro" id="IPR004147">
    <property type="entry name" value="ABC1_dom"/>
</dbReference>
<keyword evidence="10" id="KW-1185">Reference proteome</keyword>
<proteinExistence type="inferred from homology"/>
<dbReference type="GO" id="GO:0055088">
    <property type="term" value="P:lipid homeostasis"/>
    <property type="evidence" value="ECO:0007669"/>
    <property type="project" value="TreeGrafter"/>
</dbReference>
<dbReference type="GO" id="GO:0051707">
    <property type="term" value="P:response to other organism"/>
    <property type="evidence" value="ECO:0007669"/>
    <property type="project" value="UniProtKB-ARBA"/>
</dbReference>
<dbReference type="Gene3D" id="3.80.10.10">
    <property type="entry name" value="Ribonuclease Inhibitor"/>
    <property type="match status" value="4"/>
</dbReference>
<evidence type="ECO:0000313" key="10">
    <source>
        <dbReference type="Proteomes" id="UP000243975"/>
    </source>
</evidence>
<dbReference type="InterPro" id="IPR045307">
    <property type="entry name" value="ADCK1_dom"/>
</dbReference>
<keyword evidence="6" id="KW-1133">Transmembrane helix</keyword>
<protein>
    <submittedName>
        <fullName evidence="9">Leucine-rich repeat-containing protein</fullName>
    </submittedName>
</protein>
<dbReference type="Gramene" id="KVI09969">
    <property type="protein sequence ID" value="KVI09969"/>
    <property type="gene ID" value="Ccrd_011635"/>
</dbReference>
<dbReference type="FunFam" id="3.80.10.10:FF:000383">
    <property type="entry name" value="Leucine-rich repeat receptor protein kinase EMS1"/>
    <property type="match status" value="1"/>
</dbReference>
<comment type="subcellular location">
    <subcellularLocation>
        <location evidence="1">Membrane</location>
        <topology evidence="1">Single-pass membrane protein</topology>
    </subcellularLocation>
</comment>
<accession>A0A103YJ04</accession>
<evidence type="ECO:0000259" key="8">
    <source>
        <dbReference type="Pfam" id="PF03109"/>
    </source>
</evidence>
<feature type="domain" description="ABC1 atypical kinase-like" evidence="8">
    <location>
        <begin position="160"/>
        <end position="417"/>
    </location>
</feature>
<evidence type="ECO:0000256" key="3">
    <source>
        <dbReference type="ARBA" id="ARBA00022614"/>
    </source>
</evidence>
<evidence type="ECO:0000256" key="7">
    <source>
        <dbReference type="ARBA" id="ARBA00023136"/>
    </source>
</evidence>
<dbReference type="PRINTS" id="PR00019">
    <property type="entry name" value="LEURICHRPT"/>
</dbReference>
<dbReference type="EMBL" id="LEKV01001033">
    <property type="protein sequence ID" value="KVI09969.1"/>
    <property type="molecule type" value="Genomic_DNA"/>
</dbReference>
<dbReference type="FunFam" id="3.80.10.10:FF:000095">
    <property type="entry name" value="LRR receptor-like serine/threonine-protein kinase GSO1"/>
    <property type="match status" value="2"/>
</dbReference>
<evidence type="ECO:0000256" key="6">
    <source>
        <dbReference type="ARBA" id="ARBA00022989"/>
    </source>
</evidence>
<dbReference type="GO" id="GO:0005743">
    <property type="term" value="C:mitochondrial inner membrane"/>
    <property type="evidence" value="ECO:0007669"/>
    <property type="project" value="TreeGrafter"/>
</dbReference>
<dbReference type="PANTHER" id="PTHR43173:SF19">
    <property type="entry name" value="AARF DOMAIN-CONTAINING PROTEIN KINASE 1"/>
    <property type="match status" value="1"/>
</dbReference>
<evidence type="ECO:0000256" key="1">
    <source>
        <dbReference type="ARBA" id="ARBA00004167"/>
    </source>
</evidence>
<dbReference type="STRING" id="59895.A0A103YJ04"/>
<keyword evidence="7" id="KW-0472">Membrane</keyword>
<dbReference type="SUPFAM" id="SSF52058">
    <property type="entry name" value="L domain-like"/>
    <property type="match status" value="2"/>
</dbReference>
<comment type="caution">
    <text evidence="9">The sequence shown here is derived from an EMBL/GenBank/DDBJ whole genome shotgun (WGS) entry which is preliminary data.</text>
</comment>
<dbReference type="GO" id="GO:0006952">
    <property type="term" value="P:defense response"/>
    <property type="evidence" value="ECO:0007669"/>
    <property type="project" value="UniProtKB-ARBA"/>
</dbReference>
<dbReference type="GO" id="GO:0007005">
    <property type="term" value="P:mitochondrion organization"/>
    <property type="evidence" value="ECO:0007669"/>
    <property type="project" value="TreeGrafter"/>
</dbReference>
<dbReference type="Pfam" id="PF13855">
    <property type="entry name" value="LRR_8"/>
    <property type="match status" value="2"/>
</dbReference>
<dbReference type="PROSITE" id="PS51450">
    <property type="entry name" value="LRR"/>
    <property type="match status" value="2"/>
</dbReference>
<keyword evidence="3" id="KW-0433">Leucine-rich repeat</keyword>
<dbReference type="InterPro" id="IPR001611">
    <property type="entry name" value="Leu-rich_rpt"/>
</dbReference>
<dbReference type="InterPro" id="IPR032675">
    <property type="entry name" value="LRR_dom_sf"/>
</dbReference>
<comment type="similarity">
    <text evidence="2">Belongs to the protein kinase superfamily. ADCK protein kinase family.</text>
</comment>
<sequence length="2157" mass="243504">MVVARSIWGAKSKFAFAATALGVGAGAVAIVKSDDPATSLKICTTVPVRLFRLSLTAATIALDYEYSLSGLPEDSIERTRVKREVHTRGARRLEQLCFKNGGIYIKLGQYIGQLVGPAPSHGYTHDRYKEFSLIFKDWIFILHNEYLVPQEYINTLRESMLNRCPTSSYDQVCQVVKKELGGEPEEIFDEFDPVPIASASVAQVHVARTHQGEKVAVKVQHMHMTDTADADYATVELIVNTLHRLFPSFDYRWLVDEVRDCLPRELDFLIEAKNNVKCMDNFRRLSPHIADYVYAPVVYWNLSTTKLLTMEFVDGAQVNDLKSIQRLGIEPHDIARLVSQTFAEMMFKHGCVHCDVHAANLLVRIMPSHKRGIFGRRKPQLVLLDNGLYKELDISTRTNYAALWKALVLADANAIKENCLKLGSGEDLYALFAGILTMRPWNRVIDPTVDHLTMQGNASDHSELQMYASLYFPQITELLHKLPRVILLMLKTNDCLRAVNNALVQRLSVESFIIIGRVSSEALIDEKLSHAKSLFSLLHIWLEEISLEARFGIMQVALWILQIRRAFTLWTGKHDAGSFAFNFSRCLCGAKLTTKRVRLSRRTKRAAHPLPPPPPPPPPPRLIPFIPGKHTWEQPNMVVARSIWGAKSKFAFAATALSAGTGAVAIAKSDDPATSLKVCTTVPVRLFRLSLTAATIAFDYEYSLLGLPEDSIERTRVKREVHTRSARRIEQLCFKNGGIYIKLGQYIGQLEYLVPQEYINTLRESMLNRCPTSSYDQVCQVVKNELGGAPEEIFDEFDPVPIASASLAQVHVARTHQGEKVAVKVQHMHMTDTADADYATVELIVNTLHWLFPSFDYRFICGWWMKYVTVFLSSNDGYQELDFLIEAKNSIKCMDNFRRLSPHIADYVYAPAVYWNLSTTKVLTMEFVDGAQVNDLKCIQELGIAPHDIARLVSKTFAEMMFKHGFVHCDPHAANLLVRTMPSQRRGILGRKKPQLVLLDHGLYKELDISTRTNYAALWKALVLADANAIKENCMKLGAGEDLYALFAGILTMRPWNRVIDPAVDHLAIQGNTSDQSELQMYASLYFPQITELLHKLPRVILLMLKTNDCLRAVNNALVQRSSVESFIIIGRVSSEALIDEKLSHAKSLFSLLRIWLEEISLEVRFGIMQSHQYNSTPPLIPIQRLASWNKHNKSLYRLGSDYYPIMMNWKMGIDCCNWDGVTCDHFTGDVIALNLSCGMLQGTIYPNSTLFNLPHLQRLNLAFNNLNGSQLPREIGRFSNSITHFNVCYCGFIGQVPADVILLGKLMSLDLSWNDLKLQPQVFYNLLHNFTSLEKLSLRGVNISSTLPTYINTSFLKSLKLKYTNLRGKLPENIFNLPYLEELDMSFNDLVDRFPKVNTSISIPLKWLDLSYTNLSGEIPKSISHLKSLNHLVLSHTNLSGEILDSISHLKSLNYLDLSYIKLSRELPKSFCHLKSLNTLLLNSCGLMGPFPKSLFNLRNLTRLDLSSNKLNGTLPSSLSTLPFLEALYLQRNIFSGSLPSELFAIRSLKRLALEHNQFVGDINVLDQGSFMQILRQLVNLTRINLSYNNFTGVWDLDTLLSSLTNLEKLGLSYSGLSVVTNNDTHFINPNFSVLSLASCKLKVFPKFLGAMKYLEHLDLSNNEISGHIPEWAGVMGGNELVYLDLSHNLITGLPQFQWNGLEYFSVQSNLIQETFPRSICNMSKLKYLDMSNNSFSGVIPQCLGKIITTLKMIHMGNNHFHGTIPYAYKDCGQLEGLILNGNQLEGEVPSWLSKCQSLKVLDLGNNHLNGTFLHWSSHLSHLQVLVLKSNKFHGRLSMIQHPFPSLKILDLSQNEFVGHLPGFFFQNFDAMKNVVKKDSKPEYMTPGYGKFYSIVVAVKGVLLSFPQILVDYTIVDLSNNIFEGEIPDVICYLNSLKVLNLSHNHLRGRIPYALGNLSEIESLDLSWNWLTGHIPQSLADITDLAVLNLSQNHLMGLDEDEESGFTWEVVMLGSGCGTIIGLVLGYLMLSTGKPKWFNAIVDDIEHMVEKFGVELDVFNYIYHLALQGSASDHLELQMYASLYIPKSQSFCINCLILVMLETNDCLRAVNYALSLSLSWEEFLLRHLIIDDKLSHAKSLFSLLHVWLEEISLEVQ</sequence>
<dbReference type="SUPFAM" id="SSF52047">
    <property type="entry name" value="RNI-like"/>
    <property type="match status" value="1"/>
</dbReference>
<keyword evidence="5" id="KW-0677">Repeat</keyword>
<dbReference type="PANTHER" id="PTHR43173">
    <property type="entry name" value="ABC1 FAMILY PROTEIN"/>
    <property type="match status" value="1"/>
</dbReference>
<keyword evidence="4" id="KW-0812">Transmembrane</keyword>
<feature type="domain" description="ABC1 atypical kinase-like" evidence="8">
    <location>
        <begin position="766"/>
        <end position="1032"/>
    </location>
</feature>
<dbReference type="Pfam" id="PF00560">
    <property type="entry name" value="LRR_1"/>
    <property type="match status" value="5"/>
</dbReference>
<dbReference type="InterPro" id="IPR003591">
    <property type="entry name" value="Leu-rich_rpt_typical-subtyp"/>
</dbReference>
<name>A0A103YJ04_CYNCS</name>
<gene>
    <name evidence="9" type="ORF">Ccrd_011635</name>
</gene>
<dbReference type="SMART" id="SM00369">
    <property type="entry name" value="LRR_TYP"/>
    <property type="match status" value="13"/>
</dbReference>
<evidence type="ECO:0000256" key="2">
    <source>
        <dbReference type="ARBA" id="ARBA00009670"/>
    </source>
</evidence>
<organism evidence="9 10">
    <name type="scientific">Cynara cardunculus var. scolymus</name>
    <name type="common">Globe artichoke</name>
    <name type="synonym">Cynara scolymus</name>
    <dbReference type="NCBI Taxonomy" id="59895"/>
    <lineage>
        <taxon>Eukaryota</taxon>
        <taxon>Viridiplantae</taxon>
        <taxon>Streptophyta</taxon>
        <taxon>Embryophyta</taxon>
        <taxon>Tracheophyta</taxon>
        <taxon>Spermatophyta</taxon>
        <taxon>Magnoliopsida</taxon>
        <taxon>eudicotyledons</taxon>
        <taxon>Gunneridae</taxon>
        <taxon>Pentapetalae</taxon>
        <taxon>asterids</taxon>
        <taxon>campanulids</taxon>
        <taxon>Asterales</taxon>
        <taxon>Asteraceae</taxon>
        <taxon>Carduoideae</taxon>
        <taxon>Cardueae</taxon>
        <taxon>Carduinae</taxon>
        <taxon>Cynara</taxon>
    </lineage>
</organism>
<dbReference type="Proteomes" id="UP000243975">
    <property type="component" value="Unassembled WGS sequence"/>
</dbReference>
<dbReference type="CDD" id="cd13969">
    <property type="entry name" value="ADCK1-like"/>
    <property type="match status" value="2"/>
</dbReference>
<evidence type="ECO:0000256" key="5">
    <source>
        <dbReference type="ARBA" id="ARBA00022737"/>
    </source>
</evidence>
<reference evidence="9 10" key="1">
    <citation type="journal article" date="2016" name="Sci. Rep.">
        <title>The genome sequence of the outbreeding globe artichoke constructed de novo incorporating a phase-aware low-pass sequencing strategy of F1 progeny.</title>
        <authorList>
            <person name="Scaglione D."/>
            <person name="Reyes-Chin-Wo S."/>
            <person name="Acquadro A."/>
            <person name="Froenicke L."/>
            <person name="Portis E."/>
            <person name="Beitel C."/>
            <person name="Tirone M."/>
            <person name="Mauro R."/>
            <person name="Lo Monaco A."/>
            <person name="Mauromicale G."/>
            <person name="Faccioli P."/>
            <person name="Cattivelli L."/>
            <person name="Rieseberg L."/>
            <person name="Michelmore R."/>
            <person name="Lanteri S."/>
        </authorList>
    </citation>
    <scope>NUCLEOTIDE SEQUENCE [LARGE SCALE GENOMIC DNA]</scope>
    <source>
        <strain evidence="9">2C</strain>
    </source>
</reference>
<dbReference type="InterPro" id="IPR011009">
    <property type="entry name" value="Kinase-like_dom_sf"/>
</dbReference>
<dbReference type="SUPFAM" id="SSF56112">
    <property type="entry name" value="Protein kinase-like (PK-like)"/>
    <property type="match status" value="2"/>
</dbReference>
<dbReference type="InterPro" id="IPR051130">
    <property type="entry name" value="Mito_struct-func_regulator"/>
</dbReference>
<evidence type="ECO:0000313" key="9">
    <source>
        <dbReference type="EMBL" id="KVI09969.1"/>
    </source>
</evidence>